<evidence type="ECO:0000313" key="2">
    <source>
        <dbReference type="Proteomes" id="UP000789366"/>
    </source>
</evidence>
<reference evidence="1" key="1">
    <citation type="submission" date="2021-06" db="EMBL/GenBank/DDBJ databases">
        <authorList>
            <person name="Kallberg Y."/>
            <person name="Tangrot J."/>
            <person name="Rosling A."/>
        </authorList>
    </citation>
    <scope>NUCLEOTIDE SEQUENCE</scope>
    <source>
        <strain evidence="1">28 12/20/2015</strain>
    </source>
</reference>
<feature type="non-terminal residue" evidence="1">
    <location>
        <position position="64"/>
    </location>
</feature>
<accession>A0ACA9QZR2</accession>
<evidence type="ECO:0000313" key="1">
    <source>
        <dbReference type="EMBL" id="CAG8770574.1"/>
    </source>
</evidence>
<dbReference type="Proteomes" id="UP000789366">
    <property type="component" value="Unassembled WGS sequence"/>
</dbReference>
<sequence>QYKQLHWFAQCKYKSGNYEIYVSEIREFLNTAMRKTNYHVAFFVSNINLSSYALNELNSYTDDK</sequence>
<dbReference type="EMBL" id="CAJVPW010053745">
    <property type="protein sequence ID" value="CAG8770574.1"/>
    <property type="molecule type" value="Genomic_DNA"/>
</dbReference>
<feature type="non-terminal residue" evidence="1">
    <location>
        <position position="1"/>
    </location>
</feature>
<gene>
    <name evidence="1" type="ORF">SPELUC_LOCUS15753</name>
</gene>
<keyword evidence="2" id="KW-1185">Reference proteome</keyword>
<proteinExistence type="predicted"/>
<name>A0ACA9QZR2_9GLOM</name>
<protein>
    <submittedName>
        <fullName evidence="1">13831_t:CDS:1</fullName>
    </submittedName>
</protein>
<organism evidence="1 2">
    <name type="scientific">Cetraspora pellucida</name>
    <dbReference type="NCBI Taxonomy" id="1433469"/>
    <lineage>
        <taxon>Eukaryota</taxon>
        <taxon>Fungi</taxon>
        <taxon>Fungi incertae sedis</taxon>
        <taxon>Mucoromycota</taxon>
        <taxon>Glomeromycotina</taxon>
        <taxon>Glomeromycetes</taxon>
        <taxon>Diversisporales</taxon>
        <taxon>Gigasporaceae</taxon>
        <taxon>Cetraspora</taxon>
    </lineage>
</organism>
<comment type="caution">
    <text evidence="1">The sequence shown here is derived from an EMBL/GenBank/DDBJ whole genome shotgun (WGS) entry which is preliminary data.</text>
</comment>